<gene>
    <name evidence="7" type="ORF">KUV50_06795</name>
</gene>
<evidence type="ECO:0000256" key="3">
    <source>
        <dbReference type="ARBA" id="ARBA00022458"/>
    </source>
</evidence>
<dbReference type="InterPro" id="IPR003439">
    <property type="entry name" value="ABC_transporter-like_ATP-bd"/>
</dbReference>
<dbReference type="GO" id="GO:0005524">
    <property type="term" value="F:ATP binding"/>
    <property type="evidence" value="ECO:0007669"/>
    <property type="project" value="UniProtKB-KW"/>
</dbReference>
<keyword evidence="5 7" id="KW-0067">ATP-binding</keyword>
<dbReference type="PANTHER" id="PTHR42711:SF5">
    <property type="entry name" value="ABC TRANSPORTER ATP-BINDING PROTEIN NATA"/>
    <property type="match status" value="1"/>
</dbReference>
<dbReference type="PANTHER" id="PTHR42711">
    <property type="entry name" value="ABC TRANSPORTER ATP-BINDING PROTEIN"/>
    <property type="match status" value="1"/>
</dbReference>
<dbReference type="Pfam" id="PF00005">
    <property type="entry name" value="ABC_tran"/>
    <property type="match status" value="1"/>
</dbReference>
<dbReference type="InterPro" id="IPR050763">
    <property type="entry name" value="ABC_transporter_ATP-binding"/>
</dbReference>
<evidence type="ECO:0000256" key="5">
    <source>
        <dbReference type="ARBA" id="ARBA00022840"/>
    </source>
</evidence>
<dbReference type="Proteomes" id="UP000753961">
    <property type="component" value="Unassembled WGS sequence"/>
</dbReference>
<keyword evidence="2" id="KW-0813">Transport</keyword>
<keyword evidence="4" id="KW-0547">Nucleotide-binding</keyword>
<dbReference type="Pfam" id="PF13732">
    <property type="entry name" value="DrrA1-3_C"/>
    <property type="match status" value="1"/>
</dbReference>
<comment type="similarity">
    <text evidence="1">Belongs to the ABC transporter superfamily.</text>
</comment>
<evidence type="ECO:0000313" key="7">
    <source>
        <dbReference type="EMBL" id="MBY5957829.1"/>
    </source>
</evidence>
<dbReference type="SUPFAM" id="SSF52540">
    <property type="entry name" value="P-loop containing nucleoside triphosphate hydrolases"/>
    <property type="match status" value="1"/>
</dbReference>
<sequence>MDTLGIKKVSKHYGNFTAVDRVSFQVPQGVIYGLLGPNGAGKTSLIRIINSITMADEGEILFCGETLGREHQAKIGYLPEERGLYKKMSVQDQLEYLGQLKGLDAKTVRTRIAEWYAILNMDEWGNKKIEDLSKGMQQKVQFVATVLHEPQLLILDEPFSGLDPVNTNLLKQEIRRLRAEGTTILFSTHRMEQVEEICERIALINKGSLVLEGPIADIKQRYKDFLFEFIFAGDHRPDFSDETIHPSSREQGIVLQLESLEQANTRMRQWMDEGYVIHEFREILPSINDIFIKIVTTEA</sequence>
<proteinExistence type="inferred from homology"/>
<protein>
    <submittedName>
        <fullName evidence="7">ATP-binding cassette domain-containing protein</fullName>
    </submittedName>
</protein>
<feature type="domain" description="ABC transporter" evidence="6">
    <location>
        <begin position="4"/>
        <end position="231"/>
    </location>
</feature>
<dbReference type="EMBL" id="JAHVHU010000006">
    <property type="protein sequence ID" value="MBY5957829.1"/>
    <property type="molecule type" value="Genomic_DNA"/>
</dbReference>
<keyword evidence="8" id="KW-1185">Reference proteome</keyword>
<dbReference type="InterPro" id="IPR017871">
    <property type="entry name" value="ABC_transporter-like_CS"/>
</dbReference>
<reference evidence="7" key="1">
    <citation type="submission" date="2021-06" db="EMBL/GenBank/DDBJ databases">
        <title>44 bacteria genomes isolated from Dapeng, Shenzhen.</title>
        <authorList>
            <person name="Zheng W."/>
            <person name="Yu S."/>
            <person name="Huang Y."/>
        </authorList>
    </citation>
    <scope>NUCLEOTIDE SEQUENCE</scope>
    <source>
        <strain evidence="7">DP5N28-2</strain>
    </source>
</reference>
<dbReference type="AlphaFoldDB" id="A0A953HMI7"/>
<dbReference type="SMART" id="SM00382">
    <property type="entry name" value="AAA"/>
    <property type="match status" value="1"/>
</dbReference>
<name>A0A953HMI7_9BACT</name>
<dbReference type="RefSeq" id="WP_222579350.1">
    <property type="nucleotide sequence ID" value="NZ_JAHVHU010000006.1"/>
</dbReference>
<accession>A0A953HMI7</accession>
<dbReference type="PROSITE" id="PS00211">
    <property type="entry name" value="ABC_TRANSPORTER_1"/>
    <property type="match status" value="1"/>
</dbReference>
<dbReference type="PROSITE" id="PS50893">
    <property type="entry name" value="ABC_TRANSPORTER_2"/>
    <property type="match status" value="1"/>
</dbReference>
<evidence type="ECO:0000256" key="4">
    <source>
        <dbReference type="ARBA" id="ARBA00022741"/>
    </source>
</evidence>
<organism evidence="7 8">
    <name type="scientific">Membranihabitans marinus</name>
    <dbReference type="NCBI Taxonomy" id="1227546"/>
    <lineage>
        <taxon>Bacteria</taxon>
        <taxon>Pseudomonadati</taxon>
        <taxon>Bacteroidota</taxon>
        <taxon>Saprospiria</taxon>
        <taxon>Saprospirales</taxon>
        <taxon>Saprospiraceae</taxon>
        <taxon>Membranihabitans</taxon>
    </lineage>
</organism>
<evidence type="ECO:0000256" key="2">
    <source>
        <dbReference type="ARBA" id="ARBA00022448"/>
    </source>
</evidence>
<dbReference type="Gene3D" id="3.40.50.300">
    <property type="entry name" value="P-loop containing nucleotide triphosphate hydrolases"/>
    <property type="match status" value="1"/>
</dbReference>
<dbReference type="InterPro" id="IPR003593">
    <property type="entry name" value="AAA+_ATPase"/>
</dbReference>
<dbReference type="InterPro" id="IPR025302">
    <property type="entry name" value="DrrA1/2-like_C"/>
</dbReference>
<dbReference type="GO" id="GO:0016887">
    <property type="term" value="F:ATP hydrolysis activity"/>
    <property type="evidence" value="ECO:0007669"/>
    <property type="project" value="InterPro"/>
</dbReference>
<evidence type="ECO:0000256" key="1">
    <source>
        <dbReference type="ARBA" id="ARBA00005417"/>
    </source>
</evidence>
<dbReference type="InterPro" id="IPR027417">
    <property type="entry name" value="P-loop_NTPase"/>
</dbReference>
<evidence type="ECO:0000259" key="6">
    <source>
        <dbReference type="PROSITE" id="PS50893"/>
    </source>
</evidence>
<evidence type="ECO:0000313" key="8">
    <source>
        <dbReference type="Proteomes" id="UP000753961"/>
    </source>
</evidence>
<keyword evidence="3" id="KW-0536">Nodulation</keyword>
<comment type="caution">
    <text evidence="7">The sequence shown here is derived from an EMBL/GenBank/DDBJ whole genome shotgun (WGS) entry which is preliminary data.</text>
</comment>